<sequence length="464" mass="50053">MIYQLNVGRCEEVLRGMAENSVDAIVTDPPYGLSFMGKKWDYQVPTVDQWAECLRVLKPGGHLLAFGGSRTYHRLVVNVEDAGFEIRDQLMWIYGSGFPKSKNLTDEHAGKGTALKPAHEPIVMARKPLIGTVEGNVSQFGTGALNIDLCRIPTGEALTGGAGGLLSHARDGKASDAEEWQPAQLGRWPANVMHDGSEEVVSEFPRNAGAQAPVRGTEPTHNGFSGAVKFGGMINRIASHHHGDQGSAARFFYCAKVSRKERDEGMERFVPTSASEMTGGRKEGSAGLNNPRAGAGRTGGVKNNHETVKPVDLMRYLCRLVTPAGGVVLDPFMGSGSTGKAALLDGFGFIGIEENPDHLVTSAARIGYSLKVLSESPEPDEVHQLVEQQTEPQIIPENIPDTTNTVWPQEVHFLFDQVKGASELPVNLQQKLRFHINRLKLESQPEAAIIEAATTLATAMGATA</sequence>
<comment type="similarity">
    <text evidence="1 4">Belongs to the N(4)/N(6)-methyltransferase family.</text>
</comment>
<dbReference type="STRING" id="1441930.Z042_23090"/>
<dbReference type="InterPro" id="IPR029063">
    <property type="entry name" value="SAM-dependent_MTases_sf"/>
</dbReference>
<evidence type="ECO:0000256" key="3">
    <source>
        <dbReference type="ARBA" id="ARBA00022679"/>
    </source>
</evidence>
<feature type="domain" description="DNA methylase N-4/N-6" evidence="6">
    <location>
        <begin position="22"/>
        <end position="128"/>
    </location>
</feature>
<reference evidence="7 8" key="1">
    <citation type="submission" date="2014-01" db="EMBL/GenBank/DDBJ databases">
        <title>Isolation of Serratia multitudinisentens RB-25 from Ex-Landfill site.</title>
        <authorList>
            <person name="Robson E.H.J."/>
        </authorList>
    </citation>
    <scope>NUCLEOTIDE SEQUENCE [LARGE SCALE GENOMIC DNA]</scope>
    <source>
        <strain evidence="7 8">RB-25</strain>
    </source>
</reference>
<dbReference type="HOGENOM" id="CLU_024927_11_0_6"/>
<organism evidence="7 8">
    <name type="scientific">Chania multitudinisentens RB-25</name>
    <dbReference type="NCBI Taxonomy" id="1441930"/>
    <lineage>
        <taxon>Bacteria</taxon>
        <taxon>Pseudomonadati</taxon>
        <taxon>Pseudomonadota</taxon>
        <taxon>Gammaproteobacteria</taxon>
        <taxon>Enterobacterales</taxon>
        <taxon>Yersiniaceae</taxon>
        <taxon>Chania</taxon>
    </lineage>
</organism>
<dbReference type="REBASE" id="77295">
    <property type="entry name" value="M.CmuRB25ORF23090P"/>
</dbReference>
<dbReference type="Gene3D" id="3.40.50.150">
    <property type="entry name" value="Vaccinia Virus protein VP39"/>
    <property type="match status" value="1"/>
</dbReference>
<keyword evidence="3 7" id="KW-0808">Transferase</keyword>
<name>W0LI96_9GAMM</name>
<dbReference type="eggNOG" id="COG4725">
    <property type="taxonomic scope" value="Bacteria"/>
</dbReference>
<dbReference type="InterPro" id="IPR002941">
    <property type="entry name" value="DNA_methylase_N4/N6"/>
</dbReference>
<evidence type="ECO:0000259" key="6">
    <source>
        <dbReference type="Pfam" id="PF01555"/>
    </source>
</evidence>
<feature type="region of interest" description="Disordered" evidence="5">
    <location>
        <begin position="274"/>
        <end position="304"/>
    </location>
</feature>
<dbReference type="SUPFAM" id="SSF53335">
    <property type="entry name" value="S-adenosyl-L-methionine-dependent methyltransferases"/>
    <property type="match status" value="1"/>
</dbReference>
<dbReference type="AlphaFoldDB" id="W0LI96"/>
<dbReference type="InterPro" id="IPR002052">
    <property type="entry name" value="DNA_methylase_N6_adenine_CS"/>
</dbReference>
<dbReference type="PATRIC" id="fig|1441930.4.peg.4567"/>
<protein>
    <recommendedName>
        <fullName evidence="4">Methyltransferase</fullName>
        <ecNumber evidence="4">2.1.1.-</ecNumber>
    </recommendedName>
</protein>
<dbReference type="PRINTS" id="PR00508">
    <property type="entry name" value="S21N4MTFRASE"/>
</dbReference>
<evidence type="ECO:0000256" key="4">
    <source>
        <dbReference type="RuleBase" id="RU362026"/>
    </source>
</evidence>
<gene>
    <name evidence="7" type="ORF">Z042_23090</name>
</gene>
<reference evidence="7 8" key="2">
    <citation type="submission" date="2015-03" db="EMBL/GenBank/DDBJ databases">
        <authorList>
            <person name="Chan K.-G."/>
        </authorList>
    </citation>
    <scope>NUCLEOTIDE SEQUENCE [LARGE SCALE GENOMIC DNA]</scope>
    <source>
        <strain evidence="7 8">RB-25</strain>
    </source>
</reference>
<dbReference type="EMBL" id="CP007044">
    <property type="protein sequence ID" value="AHG22174.1"/>
    <property type="molecule type" value="Genomic_DNA"/>
</dbReference>
<proteinExistence type="inferred from homology"/>
<dbReference type="CDD" id="cd02440">
    <property type="entry name" value="AdoMet_MTases"/>
    <property type="match status" value="1"/>
</dbReference>
<dbReference type="EC" id="2.1.1.-" evidence="4"/>
<keyword evidence="2 7" id="KW-0489">Methyltransferase</keyword>
<dbReference type="Proteomes" id="UP000019030">
    <property type="component" value="Chromosome"/>
</dbReference>
<evidence type="ECO:0000256" key="2">
    <source>
        <dbReference type="ARBA" id="ARBA00022603"/>
    </source>
</evidence>
<accession>W0LI96</accession>
<evidence type="ECO:0000313" key="8">
    <source>
        <dbReference type="Proteomes" id="UP000019030"/>
    </source>
</evidence>
<dbReference type="GO" id="GO:0003677">
    <property type="term" value="F:DNA binding"/>
    <property type="evidence" value="ECO:0007669"/>
    <property type="project" value="InterPro"/>
</dbReference>
<evidence type="ECO:0000256" key="1">
    <source>
        <dbReference type="ARBA" id="ARBA00006594"/>
    </source>
</evidence>
<dbReference type="InterPro" id="IPR001091">
    <property type="entry name" value="RM_Methyltransferase"/>
</dbReference>
<dbReference type="Pfam" id="PF01555">
    <property type="entry name" value="N6_N4_Mtase"/>
    <property type="match status" value="2"/>
</dbReference>
<dbReference type="OrthoDB" id="9816043at2"/>
<evidence type="ECO:0000256" key="5">
    <source>
        <dbReference type="SAM" id="MobiDB-lite"/>
    </source>
</evidence>
<dbReference type="GO" id="GO:0032259">
    <property type="term" value="P:methylation"/>
    <property type="evidence" value="ECO:0007669"/>
    <property type="project" value="UniProtKB-KW"/>
</dbReference>
<evidence type="ECO:0000313" key="7">
    <source>
        <dbReference type="EMBL" id="AHG22174.1"/>
    </source>
</evidence>
<dbReference type="KEGG" id="sfo:Z042_23090"/>
<keyword evidence="8" id="KW-1185">Reference proteome</keyword>
<feature type="domain" description="DNA methylase N-4/N-6" evidence="6">
    <location>
        <begin position="298"/>
        <end position="358"/>
    </location>
</feature>
<dbReference type="PROSITE" id="PS00092">
    <property type="entry name" value="N6_MTASE"/>
    <property type="match status" value="1"/>
</dbReference>
<dbReference type="RefSeq" id="WP_024910283.1">
    <property type="nucleotide sequence ID" value="NZ_CP007044.2"/>
</dbReference>
<dbReference type="eggNOG" id="COG0863">
    <property type="taxonomic scope" value="Bacteria"/>
</dbReference>
<dbReference type="GO" id="GO:0008170">
    <property type="term" value="F:N-methyltransferase activity"/>
    <property type="evidence" value="ECO:0007669"/>
    <property type="project" value="InterPro"/>
</dbReference>